<feature type="transmembrane region" description="Helical" evidence="1">
    <location>
        <begin position="34"/>
        <end position="61"/>
    </location>
</feature>
<accession>A0ABR8DZZ0</accession>
<protein>
    <submittedName>
        <fullName evidence="2">Uncharacterized protein</fullName>
    </submittedName>
</protein>
<evidence type="ECO:0000313" key="2">
    <source>
        <dbReference type="EMBL" id="MBD2534723.1"/>
    </source>
</evidence>
<dbReference type="EMBL" id="JACJSI010000189">
    <property type="protein sequence ID" value="MBD2534723.1"/>
    <property type="molecule type" value="Genomic_DNA"/>
</dbReference>
<reference evidence="2 3" key="1">
    <citation type="journal article" date="2020" name="ISME J.">
        <title>Comparative genomics reveals insights into cyanobacterial evolution and habitat adaptation.</title>
        <authorList>
            <person name="Chen M.Y."/>
            <person name="Teng W.K."/>
            <person name="Zhao L."/>
            <person name="Hu C.X."/>
            <person name="Zhou Y.K."/>
            <person name="Han B.P."/>
            <person name="Song L.R."/>
            <person name="Shu W.S."/>
        </authorList>
    </citation>
    <scope>NUCLEOTIDE SEQUENCE [LARGE SCALE GENOMIC DNA]</scope>
    <source>
        <strain evidence="2 3">FACHB-838</strain>
    </source>
</reference>
<keyword evidence="1" id="KW-0812">Transmembrane</keyword>
<dbReference type="Proteomes" id="UP000623440">
    <property type="component" value="Unassembled WGS sequence"/>
</dbReference>
<name>A0ABR8DZZ0_9NOSO</name>
<sequence length="94" mass="10978">MKNASLTKRRLLYSNIFQTLAWVQKNLYRSFERLGMFIVLAVAGQLLFPMQVLPACSILWLPVKIVQQKLYLNLFSIAAHSKDCRQHHVKPQHK</sequence>
<keyword evidence="3" id="KW-1185">Reference proteome</keyword>
<organism evidence="2 3">
    <name type="scientific">Nostoc flagelliforme FACHB-838</name>
    <dbReference type="NCBI Taxonomy" id="2692904"/>
    <lineage>
        <taxon>Bacteria</taxon>
        <taxon>Bacillati</taxon>
        <taxon>Cyanobacteriota</taxon>
        <taxon>Cyanophyceae</taxon>
        <taxon>Nostocales</taxon>
        <taxon>Nostocaceae</taxon>
        <taxon>Nostoc</taxon>
    </lineage>
</organism>
<gene>
    <name evidence="2" type="ORF">H6G97_36760</name>
</gene>
<evidence type="ECO:0000313" key="3">
    <source>
        <dbReference type="Proteomes" id="UP000623440"/>
    </source>
</evidence>
<evidence type="ECO:0000256" key="1">
    <source>
        <dbReference type="SAM" id="Phobius"/>
    </source>
</evidence>
<proteinExistence type="predicted"/>
<keyword evidence="1" id="KW-0472">Membrane</keyword>
<keyword evidence="1" id="KW-1133">Transmembrane helix</keyword>
<comment type="caution">
    <text evidence="2">The sequence shown here is derived from an EMBL/GenBank/DDBJ whole genome shotgun (WGS) entry which is preliminary data.</text>
</comment>